<evidence type="ECO:0000313" key="1">
    <source>
        <dbReference type="EMBL" id="RUS69544.1"/>
    </source>
</evidence>
<sequence length="123" mass="13519">MKNDAFWKEGQPDSYLDSVDCVAAMIPSIIVQLDDMSCYNYLPFVCQLFPEKCPYDRYGPNCSEHCSPYCVGSSCDSSTGHCMSGKCASGYEGKKCDSHCSTRTFGKKCSKTCSPTCLGDNDH</sequence>
<comment type="caution">
    <text evidence="1">The sequence shown here is derived from an EMBL/GenBank/DDBJ whole genome shotgun (WGS) entry which is preliminary data.</text>
</comment>
<dbReference type="OrthoDB" id="6043889at2759"/>
<dbReference type="SUPFAM" id="SSF56436">
    <property type="entry name" value="C-type lectin-like"/>
    <property type="match status" value="1"/>
</dbReference>
<reference evidence="1 2" key="1">
    <citation type="submission" date="2019-01" db="EMBL/GenBank/DDBJ databases">
        <title>A draft genome assembly of the solar-powered sea slug Elysia chlorotica.</title>
        <authorList>
            <person name="Cai H."/>
            <person name="Li Q."/>
            <person name="Fang X."/>
            <person name="Li J."/>
            <person name="Curtis N.E."/>
            <person name="Altenburger A."/>
            <person name="Shibata T."/>
            <person name="Feng M."/>
            <person name="Maeda T."/>
            <person name="Schwartz J.A."/>
            <person name="Shigenobu S."/>
            <person name="Lundholm N."/>
            <person name="Nishiyama T."/>
            <person name="Yang H."/>
            <person name="Hasebe M."/>
            <person name="Li S."/>
            <person name="Pierce S.K."/>
            <person name="Wang J."/>
        </authorList>
    </citation>
    <scope>NUCLEOTIDE SEQUENCE [LARGE SCALE GENOMIC DNA]</scope>
    <source>
        <strain evidence="1">EC2010</strain>
        <tissue evidence="1">Whole organism of an adult</tissue>
    </source>
</reference>
<dbReference type="PROSITE" id="PS00615">
    <property type="entry name" value="C_TYPE_LECTIN_1"/>
    <property type="match status" value="1"/>
</dbReference>
<dbReference type="Gene3D" id="2.170.300.10">
    <property type="entry name" value="Tie2 ligand-binding domain superfamily"/>
    <property type="match status" value="1"/>
</dbReference>
<dbReference type="AlphaFoldDB" id="A0A433SKB6"/>
<gene>
    <name evidence="1" type="ORF">EGW08_022695</name>
</gene>
<dbReference type="EMBL" id="RQTK01001647">
    <property type="protein sequence ID" value="RUS69544.1"/>
    <property type="molecule type" value="Genomic_DNA"/>
</dbReference>
<keyword evidence="2" id="KW-1185">Reference proteome</keyword>
<dbReference type="InterPro" id="IPR018378">
    <property type="entry name" value="C-type_lectin_CS"/>
</dbReference>
<proteinExistence type="predicted"/>
<dbReference type="Proteomes" id="UP000271974">
    <property type="component" value="Unassembled WGS sequence"/>
</dbReference>
<evidence type="ECO:0000313" key="2">
    <source>
        <dbReference type="Proteomes" id="UP000271974"/>
    </source>
</evidence>
<protein>
    <submittedName>
        <fullName evidence="1">Uncharacterized protein</fullName>
    </submittedName>
</protein>
<feature type="non-terminal residue" evidence="1">
    <location>
        <position position="123"/>
    </location>
</feature>
<dbReference type="InterPro" id="IPR016187">
    <property type="entry name" value="CTDL_fold"/>
</dbReference>
<name>A0A433SKB6_ELYCH</name>
<accession>A0A433SKB6</accession>
<organism evidence="1 2">
    <name type="scientific">Elysia chlorotica</name>
    <name type="common">Eastern emerald elysia</name>
    <name type="synonym">Sea slug</name>
    <dbReference type="NCBI Taxonomy" id="188477"/>
    <lineage>
        <taxon>Eukaryota</taxon>
        <taxon>Metazoa</taxon>
        <taxon>Spiralia</taxon>
        <taxon>Lophotrochozoa</taxon>
        <taxon>Mollusca</taxon>
        <taxon>Gastropoda</taxon>
        <taxon>Heterobranchia</taxon>
        <taxon>Euthyneura</taxon>
        <taxon>Panpulmonata</taxon>
        <taxon>Sacoglossa</taxon>
        <taxon>Placobranchoidea</taxon>
        <taxon>Plakobranchidae</taxon>
        <taxon>Elysia</taxon>
    </lineage>
</organism>